<dbReference type="OrthoDB" id="3365616at2759"/>
<feature type="compositionally biased region" description="Polar residues" evidence="1">
    <location>
        <begin position="626"/>
        <end position="650"/>
    </location>
</feature>
<accession>F0XH67</accession>
<dbReference type="STRING" id="655863.F0XH67"/>
<sequence>MSIHIHLIDPPDYYTNLDTVSGQVGFTLSRPESVGAVVVKLEGEASTALIVPTAETSAGWTYRNKPLDDADVATKDPSHPRPSAGAELKETHKILYQVVQAYPPKMGDSEKKAPAATILQAGRHTFPFQFELPFNNTCANPSALSRSGVGLGDTSGIRVMNGTKQLLLRHIRQTLPPSYGESSGQVEIRYFVKVTVQRPGLFKENWRHQLGFRFMPIEPPRPPPTTREVFARRPFAFRARAAVPLAIAPVRKKSSSFFGRGGSTSSVGLTLFEPGDQLMVMAPKPREFAAGGSGAETGRLQDGLAPAIQMSALLPFPAILTWGQAGPLGLRARKLQPSPELVYLTGLEVRLVGTMRLVAQDLQVVSKTSWVLLAQTDLAIAVCTADGPVDNEIELSNELWRSKTLPSSVVPNFRICNASREYELEVRITLSWGLPSPATAALRAYRPLSTTATKQEKKTRKEALKALQAQPAQMLPQTVRFPLNFAAVEVYSGIRPTAALVAAVSRHRELQGLQEQRQLRQHQQVRDENEDSDSDGSDSSDNDDDDDDKLYLREMGKGQQQAGVHEMPLPTSPAFHEPSAQQLEAVGMPALPPRKNTVATRQMTIRRRPVPQQQQAQEQAKASAQNRNSMQKNGSTPCDQRSPQQQYHLCQQQTDPQPQPQALLPVNAFDPLYPPQLQAGLDDDEGAYDDPPPTYDEAMTSVLDLGGGVGSDRPADRRG</sequence>
<dbReference type="InterPro" id="IPR011021">
    <property type="entry name" value="Arrestin-like_N"/>
</dbReference>
<dbReference type="GeneID" id="25975955"/>
<dbReference type="CDD" id="cd22952">
    <property type="entry name" value="ART10-like"/>
    <property type="match status" value="1"/>
</dbReference>
<dbReference type="EMBL" id="GL629769">
    <property type="protein sequence ID" value="EFX02984.1"/>
    <property type="molecule type" value="Genomic_DNA"/>
</dbReference>
<keyword evidence="4" id="KW-1185">Reference proteome</keyword>
<dbReference type="RefSeq" id="XP_014172466.1">
    <property type="nucleotide sequence ID" value="XM_014316991.1"/>
</dbReference>
<gene>
    <name evidence="3" type="ORF">CMQ_2913</name>
</gene>
<dbReference type="GO" id="GO:0031625">
    <property type="term" value="F:ubiquitin protein ligase binding"/>
    <property type="evidence" value="ECO:0007669"/>
    <property type="project" value="TreeGrafter"/>
</dbReference>
<protein>
    <submittedName>
        <fullName evidence="3">Arrestin n-terminal domain containing protein</fullName>
    </submittedName>
</protein>
<evidence type="ECO:0000313" key="4">
    <source>
        <dbReference type="Proteomes" id="UP000007796"/>
    </source>
</evidence>
<dbReference type="InterPro" id="IPR050357">
    <property type="entry name" value="Arrestin_domain-protein"/>
</dbReference>
<feature type="region of interest" description="Disordered" evidence="1">
    <location>
        <begin position="516"/>
        <end position="550"/>
    </location>
</feature>
<dbReference type="GO" id="GO:0030674">
    <property type="term" value="F:protein-macromolecule adaptor activity"/>
    <property type="evidence" value="ECO:0007669"/>
    <property type="project" value="TreeGrafter"/>
</dbReference>
<dbReference type="GO" id="GO:0005886">
    <property type="term" value="C:plasma membrane"/>
    <property type="evidence" value="ECO:0007669"/>
    <property type="project" value="TreeGrafter"/>
</dbReference>
<dbReference type="GO" id="GO:0070086">
    <property type="term" value="P:ubiquitin-dependent endocytosis"/>
    <property type="evidence" value="ECO:0007669"/>
    <property type="project" value="TreeGrafter"/>
</dbReference>
<dbReference type="Proteomes" id="UP000007796">
    <property type="component" value="Unassembled WGS sequence"/>
</dbReference>
<dbReference type="PANTHER" id="PTHR11188">
    <property type="entry name" value="ARRESTIN DOMAIN CONTAINING PROTEIN"/>
    <property type="match status" value="1"/>
</dbReference>
<feature type="domain" description="Arrestin-like N-terminal" evidence="2">
    <location>
        <begin position="10"/>
        <end position="205"/>
    </location>
</feature>
<feature type="compositionally biased region" description="Acidic residues" evidence="1">
    <location>
        <begin position="528"/>
        <end position="548"/>
    </location>
</feature>
<proteinExistence type="predicted"/>
<dbReference type="HOGENOM" id="CLU_016622_2_0_1"/>
<evidence type="ECO:0000313" key="3">
    <source>
        <dbReference type="EMBL" id="EFX02984.1"/>
    </source>
</evidence>
<organism evidence="4">
    <name type="scientific">Grosmannia clavigera (strain kw1407 / UAMH 11150)</name>
    <name type="common">Blue stain fungus</name>
    <name type="synonym">Graphiocladiella clavigera</name>
    <dbReference type="NCBI Taxonomy" id="655863"/>
    <lineage>
        <taxon>Eukaryota</taxon>
        <taxon>Fungi</taxon>
        <taxon>Dikarya</taxon>
        <taxon>Ascomycota</taxon>
        <taxon>Pezizomycotina</taxon>
        <taxon>Sordariomycetes</taxon>
        <taxon>Sordariomycetidae</taxon>
        <taxon>Ophiostomatales</taxon>
        <taxon>Ophiostomataceae</taxon>
        <taxon>Leptographium</taxon>
    </lineage>
</organism>
<name>F0XH67_GROCL</name>
<dbReference type="Pfam" id="PF00339">
    <property type="entry name" value="Arrestin_N"/>
    <property type="match status" value="1"/>
</dbReference>
<dbReference type="InterPro" id="IPR014752">
    <property type="entry name" value="Arrestin-like_C"/>
</dbReference>
<dbReference type="AlphaFoldDB" id="F0XH67"/>
<dbReference type="PANTHER" id="PTHR11188:SF166">
    <property type="entry name" value="ARRESTIN (OR S-ANTIGEN), N-TERMINAL DOMAIN PROTEIN (AFU_ORTHOLOGUE AFUA_7G02050)"/>
    <property type="match status" value="1"/>
</dbReference>
<dbReference type="eggNOG" id="ENOG502QWIY">
    <property type="taxonomic scope" value="Eukaryota"/>
</dbReference>
<feature type="compositionally biased region" description="Low complexity" evidence="1">
    <location>
        <begin position="612"/>
        <end position="625"/>
    </location>
</feature>
<evidence type="ECO:0000256" key="1">
    <source>
        <dbReference type="SAM" id="MobiDB-lite"/>
    </source>
</evidence>
<feature type="region of interest" description="Disordered" evidence="1">
    <location>
        <begin position="606"/>
        <end position="719"/>
    </location>
</feature>
<evidence type="ECO:0000259" key="2">
    <source>
        <dbReference type="Pfam" id="PF00339"/>
    </source>
</evidence>
<reference evidence="3 4" key="1">
    <citation type="journal article" date="2011" name="Proc. Natl. Acad. Sci. U.S.A.">
        <title>Genome and transcriptome analyses of the mountain pine beetle-fungal symbiont Grosmannia clavigera, a lodgepole pine pathogen.</title>
        <authorList>
            <person name="DiGuistini S."/>
            <person name="Wang Y."/>
            <person name="Liao N.Y."/>
            <person name="Taylor G."/>
            <person name="Tanguay P."/>
            <person name="Feau N."/>
            <person name="Henrissat B."/>
            <person name="Chan S.K."/>
            <person name="Hesse-Orce U."/>
            <person name="Alamouti S.M."/>
            <person name="Tsui C.K.M."/>
            <person name="Docking R.T."/>
            <person name="Levasseur A."/>
            <person name="Haridas S."/>
            <person name="Robertson G."/>
            <person name="Birol I."/>
            <person name="Holt R.A."/>
            <person name="Marra M.A."/>
            <person name="Hamelin R.C."/>
            <person name="Hirst M."/>
            <person name="Jones S.J.M."/>
            <person name="Bohlmann J."/>
            <person name="Breuil C."/>
        </authorList>
    </citation>
    <scope>NUCLEOTIDE SEQUENCE [LARGE SCALE GENOMIC DNA]</scope>
    <source>
        <strain evidence="4">kw1407 / UAMH 11150</strain>
    </source>
</reference>
<dbReference type="InParanoid" id="F0XH67"/>
<dbReference type="GO" id="GO:0005829">
    <property type="term" value="C:cytosol"/>
    <property type="evidence" value="ECO:0007669"/>
    <property type="project" value="TreeGrafter"/>
</dbReference>
<dbReference type="Gene3D" id="2.60.40.640">
    <property type="match status" value="1"/>
</dbReference>